<organism evidence="2 3">
    <name type="scientific">Rosa chinensis</name>
    <name type="common">China rose</name>
    <dbReference type="NCBI Taxonomy" id="74649"/>
    <lineage>
        <taxon>Eukaryota</taxon>
        <taxon>Viridiplantae</taxon>
        <taxon>Streptophyta</taxon>
        <taxon>Embryophyta</taxon>
        <taxon>Tracheophyta</taxon>
        <taxon>Spermatophyta</taxon>
        <taxon>Magnoliopsida</taxon>
        <taxon>eudicotyledons</taxon>
        <taxon>Gunneridae</taxon>
        <taxon>Pentapetalae</taxon>
        <taxon>rosids</taxon>
        <taxon>fabids</taxon>
        <taxon>Rosales</taxon>
        <taxon>Rosaceae</taxon>
        <taxon>Rosoideae</taxon>
        <taxon>Rosoideae incertae sedis</taxon>
        <taxon>Rosa</taxon>
    </lineage>
</organism>
<keyword evidence="3" id="KW-1185">Reference proteome</keyword>
<evidence type="ECO:0000256" key="1">
    <source>
        <dbReference type="SAM" id="MobiDB-lite"/>
    </source>
</evidence>
<evidence type="ECO:0000313" key="3">
    <source>
        <dbReference type="Proteomes" id="UP000238479"/>
    </source>
</evidence>
<accession>A0A2P6P5U6</accession>
<comment type="caution">
    <text evidence="2">The sequence shown here is derived from an EMBL/GenBank/DDBJ whole genome shotgun (WGS) entry which is preliminary data.</text>
</comment>
<name>A0A2P6P5U6_ROSCH</name>
<gene>
    <name evidence="2" type="ORF">RchiOBHm_Chr7g0193281</name>
</gene>
<proteinExistence type="predicted"/>
<dbReference type="EMBL" id="PDCK01000045">
    <property type="protein sequence ID" value="PRQ17282.1"/>
    <property type="molecule type" value="Genomic_DNA"/>
</dbReference>
<reference evidence="2 3" key="1">
    <citation type="journal article" date="2018" name="Nat. Genet.">
        <title>The Rosa genome provides new insights in the design of modern roses.</title>
        <authorList>
            <person name="Bendahmane M."/>
        </authorList>
    </citation>
    <scope>NUCLEOTIDE SEQUENCE [LARGE SCALE GENOMIC DNA]</scope>
    <source>
        <strain evidence="3">cv. Old Blush</strain>
    </source>
</reference>
<dbReference type="Gramene" id="PRQ17282">
    <property type="protein sequence ID" value="PRQ17282"/>
    <property type="gene ID" value="RchiOBHm_Chr7g0193281"/>
</dbReference>
<dbReference type="AlphaFoldDB" id="A0A2P6P5U6"/>
<dbReference type="Proteomes" id="UP000238479">
    <property type="component" value="Chromosome 7"/>
</dbReference>
<evidence type="ECO:0000313" key="2">
    <source>
        <dbReference type="EMBL" id="PRQ17282.1"/>
    </source>
</evidence>
<feature type="region of interest" description="Disordered" evidence="1">
    <location>
        <begin position="1"/>
        <end position="30"/>
    </location>
</feature>
<protein>
    <submittedName>
        <fullName evidence="2">Uncharacterized protein</fullName>
    </submittedName>
</protein>
<sequence length="67" mass="7006">MTTSSTAALPPTPPFGDSNSGTVLSPQAGLFQSPTTTSHLQTHLLLTTQQQFPLGTFLFLIVFGSGL</sequence>